<evidence type="ECO:0000256" key="4">
    <source>
        <dbReference type="ARBA" id="ARBA00022989"/>
    </source>
</evidence>
<dbReference type="EMBL" id="UZAH01021954">
    <property type="protein sequence ID" value="VDO54491.1"/>
    <property type="molecule type" value="Genomic_DNA"/>
</dbReference>
<feature type="transmembrane region" description="Helical" evidence="6">
    <location>
        <begin position="55"/>
        <end position="74"/>
    </location>
</feature>
<dbReference type="AlphaFoldDB" id="A0A183FCT3"/>
<evidence type="ECO:0000256" key="5">
    <source>
        <dbReference type="ARBA" id="ARBA00023136"/>
    </source>
</evidence>
<evidence type="ECO:0000256" key="1">
    <source>
        <dbReference type="ARBA" id="ARBA00004127"/>
    </source>
</evidence>
<protein>
    <recommendedName>
        <fullName evidence="6">Battenin</fullName>
    </recommendedName>
</protein>
<dbReference type="PANTHER" id="PTHR10981:SF0">
    <property type="entry name" value="BATTENIN"/>
    <property type="match status" value="1"/>
</dbReference>
<proteinExistence type="inferred from homology"/>
<evidence type="ECO:0000313" key="7">
    <source>
        <dbReference type="EMBL" id="VDO54491.1"/>
    </source>
</evidence>
<evidence type="ECO:0000256" key="6">
    <source>
        <dbReference type="RuleBase" id="RU361113"/>
    </source>
</evidence>
<comment type="caution">
    <text evidence="6">Lacks conserved residue(s) required for the propagation of feature annotation.</text>
</comment>
<keyword evidence="2" id="KW-0813">Transport</keyword>
<organism evidence="8 9">
    <name type="scientific">Heligmosomoides polygyrus</name>
    <name type="common">Parasitic roundworm</name>
    <dbReference type="NCBI Taxonomy" id="6339"/>
    <lineage>
        <taxon>Eukaryota</taxon>
        <taxon>Metazoa</taxon>
        <taxon>Ecdysozoa</taxon>
        <taxon>Nematoda</taxon>
        <taxon>Chromadorea</taxon>
        <taxon>Rhabditida</taxon>
        <taxon>Rhabditina</taxon>
        <taxon>Rhabditomorpha</taxon>
        <taxon>Strongyloidea</taxon>
        <taxon>Heligmosomidae</taxon>
        <taxon>Heligmosomoides</taxon>
    </lineage>
</organism>
<dbReference type="GO" id="GO:0051453">
    <property type="term" value="P:regulation of intracellular pH"/>
    <property type="evidence" value="ECO:0007669"/>
    <property type="project" value="TreeGrafter"/>
</dbReference>
<accession>A0A3P7W172</accession>
<name>A0A183FCT3_HELPZ</name>
<comment type="subcellular location">
    <subcellularLocation>
        <location evidence="1">Endomembrane system</location>
        <topology evidence="1">Multi-pass membrane protein</topology>
    </subcellularLocation>
    <subcellularLocation>
        <location evidence="6">Lysosome membrane</location>
        <topology evidence="6">Multi-pass membrane protein</topology>
    </subcellularLocation>
</comment>
<comment type="similarity">
    <text evidence="6">Belongs to the battenin family.</text>
</comment>
<evidence type="ECO:0000256" key="3">
    <source>
        <dbReference type="ARBA" id="ARBA00022692"/>
    </source>
</evidence>
<dbReference type="GO" id="GO:0007040">
    <property type="term" value="P:lysosome organization"/>
    <property type="evidence" value="ECO:0007669"/>
    <property type="project" value="TreeGrafter"/>
</dbReference>
<keyword evidence="5 6" id="KW-0472">Membrane</keyword>
<dbReference type="Pfam" id="PF02487">
    <property type="entry name" value="CLN3"/>
    <property type="match status" value="1"/>
</dbReference>
<dbReference type="PRINTS" id="PR01315">
    <property type="entry name" value="BATTENIN"/>
</dbReference>
<dbReference type="OrthoDB" id="5847024at2759"/>
<gene>
    <name evidence="7" type="ORF">HPBE_LOCUS3976</name>
</gene>
<reference evidence="7 8" key="1">
    <citation type="submission" date="2018-11" db="EMBL/GenBank/DDBJ databases">
        <authorList>
            <consortium name="Pathogen Informatics"/>
        </authorList>
    </citation>
    <scope>NUCLEOTIDE SEQUENCE [LARGE SCALE GENOMIC DNA]</scope>
</reference>
<accession>A0A183FCT3</accession>
<evidence type="ECO:0000313" key="9">
    <source>
        <dbReference type="WBParaSite" id="HPBE_0000397501-mRNA-1"/>
    </source>
</evidence>
<dbReference type="Proteomes" id="UP000050761">
    <property type="component" value="Unassembled WGS sequence"/>
</dbReference>
<evidence type="ECO:0000313" key="8">
    <source>
        <dbReference type="Proteomes" id="UP000050761"/>
    </source>
</evidence>
<dbReference type="PANTHER" id="PTHR10981">
    <property type="entry name" value="BATTENIN"/>
    <property type="match status" value="1"/>
</dbReference>
<reference evidence="9" key="2">
    <citation type="submission" date="2019-09" db="UniProtKB">
        <authorList>
            <consortium name="WormBaseParasite"/>
        </authorList>
    </citation>
    <scope>IDENTIFICATION</scope>
</reference>
<keyword evidence="4 6" id="KW-1133">Transmembrane helix</keyword>
<evidence type="ECO:0000256" key="2">
    <source>
        <dbReference type="ARBA" id="ARBA00022448"/>
    </source>
</evidence>
<keyword evidence="8" id="KW-1185">Reference proteome</keyword>
<keyword evidence="6" id="KW-0458">Lysosome</keyword>
<keyword evidence="3 6" id="KW-0812">Transmembrane</keyword>
<dbReference type="InterPro" id="IPR003492">
    <property type="entry name" value="Battenin_disease_Cln3"/>
</dbReference>
<feature type="transmembrane region" description="Helical" evidence="6">
    <location>
        <begin position="26"/>
        <end position="49"/>
    </location>
</feature>
<sequence length="109" mass="12402">MRKLQVLYQVGVFVSRSSINVVQMNMLFIALMPVFQLVNTAFFMLNAIYSFIPNFAIVCGIILYEGLIGGASYVNTFHHIHKKVPALVLPITLQSLSEEQKRKRKAQKE</sequence>
<dbReference type="GO" id="GO:0012505">
    <property type="term" value="C:endomembrane system"/>
    <property type="evidence" value="ECO:0007669"/>
    <property type="project" value="UniProtKB-SubCell"/>
</dbReference>
<dbReference type="WBParaSite" id="HPBE_0000397501-mRNA-1">
    <property type="protein sequence ID" value="HPBE_0000397501-mRNA-1"/>
    <property type="gene ID" value="HPBE_0000397501"/>
</dbReference>
<dbReference type="GO" id="GO:0005765">
    <property type="term" value="C:lysosomal membrane"/>
    <property type="evidence" value="ECO:0007669"/>
    <property type="project" value="UniProtKB-SubCell"/>
</dbReference>